<dbReference type="Proteomes" id="UP000317257">
    <property type="component" value="Unassembled WGS sequence"/>
</dbReference>
<dbReference type="EMBL" id="AZHC01000045">
    <property type="protein sequence ID" value="OAA35063.1"/>
    <property type="molecule type" value="Genomic_DNA"/>
</dbReference>
<dbReference type="InterPro" id="IPR015500">
    <property type="entry name" value="Peptidase_S8_subtilisin-rel"/>
</dbReference>
<gene>
    <name evidence="12" type="primary">SUB7_2</name>
    <name evidence="12" type="ORF">ED733_002590</name>
    <name evidence="11" type="ORF">NOR_08155</name>
</gene>
<dbReference type="OMA" id="NCLHGTH"/>
<dbReference type="Gene3D" id="3.30.70.80">
    <property type="entry name" value="Peptidase S8 propeptide/proteinase inhibitor I9"/>
    <property type="match status" value="1"/>
</dbReference>
<dbReference type="InterPro" id="IPR050131">
    <property type="entry name" value="Peptidase_S8_subtilisin-like"/>
</dbReference>
<feature type="active site" description="Charge relay system" evidence="6">
    <location>
        <position position="181"/>
    </location>
</feature>
<feature type="signal peptide" evidence="8">
    <location>
        <begin position="1"/>
        <end position="17"/>
    </location>
</feature>
<dbReference type="InterPro" id="IPR023828">
    <property type="entry name" value="Peptidase_S8_Ser-AS"/>
</dbReference>
<sequence>MYLQLSLLFPLLSLVLGGPTAKRAEPAPLLIPRGNNISLVPEEYIVKLKQGSALGALEDAMKIMPGGAGRVFDSIFKGFTGKLNPATLAALRAHPDVDYVEQNALIQAYGTVTQSQAPWGLARISHKRTGASKYIYDSKAGAGTCAYVVDSGLDDSHPDFEGRAKFVARFIGNSNKDNCLHGTHVAGTIASKTFGVAKKANVYGIKVLELNSRGECGAEISTIIAGMEEVAKDVAKRKCPKGVVVNMSLGGGKSQSLNNAAAALVKKGYFVAVAAGNGDENGVPQDSNDFSPASEPSVCTVGSVDARDQTAPDTNYGNKVDIHAPGVDVLSTRVGGGSLRMSGTSMATPHVAGLGAYFLSLDKSPASNMCAYLQKNALQGVIGDLNRGTRNLLAQNGVGA</sequence>
<dbReference type="PROSITE" id="PS00136">
    <property type="entry name" value="SUBTILASE_ASP"/>
    <property type="match status" value="1"/>
</dbReference>
<dbReference type="PRINTS" id="PR00723">
    <property type="entry name" value="SUBTILISIN"/>
</dbReference>
<evidence type="ECO:0000256" key="2">
    <source>
        <dbReference type="ARBA" id="ARBA00022670"/>
    </source>
</evidence>
<organism evidence="11 13">
    <name type="scientific">Metarhizium rileyi (strain RCEF 4871)</name>
    <name type="common">Nomuraea rileyi</name>
    <dbReference type="NCBI Taxonomy" id="1649241"/>
    <lineage>
        <taxon>Eukaryota</taxon>
        <taxon>Fungi</taxon>
        <taxon>Dikarya</taxon>
        <taxon>Ascomycota</taxon>
        <taxon>Pezizomycotina</taxon>
        <taxon>Sordariomycetes</taxon>
        <taxon>Hypocreomycetidae</taxon>
        <taxon>Hypocreales</taxon>
        <taxon>Clavicipitaceae</taxon>
        <taxon>Metarhizium</taxon>
    </lineage>
</organism>
<protein>
    <submittedName>
        <fullName evidence="11">Subtilisin-like protease PR1G</fullName>
    </submittedName>
    <submittedName>
        <fullName evidence="12">Subtilisin-like serine protease</fullName>
    </submittedName>
</protein>
<dbReference type="InterPro" id="IPR023827">
    <property type="entry name" value="Peptidase_S8_Asp-AS"/>
</dbReference>
<evidence type="ECO:0000256" key="7">
    <source>
        <dbReference type="RuleBase" id="RU003355"/>
    </source>
</evidence>
<dbReference type="Pfam" id="PF00082">
    <property type="entry name" value="Peptidase_S8"/>
    <property type="match status" value="1"/>
</dbReference>
<evidence type="ECO:0000259" key="10">
    <source>
        <dbReference type="Pfam" id="PF05922"/>
    </source>
</evidence>
<keyword evidence="13" id="KW-1185">Reference proteome</keyword>
<dbReference type="Proteomes" id="UP000243498">
    <property type="component" value="Unassembled WGS sequence"/>
</dbReference>
<evidence type="ECO:0000313" key="14">
    <source>
        <dbReference type="Proteomes" id="UP000317257"/>
    </source>
</evidence>
<dbReference type="InterPro" id="IPR010259">
    <property type="entry name" value="S8pro/Inhibitor_I9"/>
</dbReference>
<proteinExistence type="inferred from homology"/>
<dbReference type="CDD" id="cd04077">
    <property type="entry name" value="Peptidases_S8_PCSK9_ProteinaseK_like"/>
    <property type="match status" value="1"/>
</dbReference>
<dbReference type="AlphaFoldDB" id="A0A166WSY8"/>
<dbReference type="PROSITE" id="PS00137">
    <property type="entry name" value="SUBTILASE_HIS"/>
    <property type="match status" value="1"/>
</dbReference>
<dbReference type="SUPFAM" id="SSF54897">
    <property type="entry name" value="Protease propeptides/inhibitors"/>
    <property type="match status" value="1"/>
</dbReference>
<evidence type="ECO:0000313" key="12">
    <source>
        <dbReference type="EMBL" id="TWU71695.1"/>
    </source>
</evidence>
<accession>A0A166WSY8</accession>
<dbReference type="PANTHER" id="PTHR43806:SF58">
    <property type="entry name" value="ALKALINE PROTEASE 1-RELATED"/>
    <property type="match status" value="1"/>
</dbReference>
<keyword evidence="5 6" id="KW-0720">Serine protease</keyword>
<dbReference type="GO" id="GO:0004252">
    <property type="term" value="F:serine-type endopeptidase activity"/>
    <property type="evidence" value="ECO:0007669"/>
    <property type="project" value="UniProtKB-UniRule"/>
</dbReference>
<evidence type="ECO:0000256" key="4">
    <source>
        <dbReference type="ARBA" id="ARBA00022801"/>
    </source>
</evidence>
<evidence type="ECO:0000313" key="11">
    <source>
        <dbReference type="EMBL" id="OAA35063.1"/>
    </source>
</evidence>
<dbReference type="SUPFAM" id="SSF52743">
    <property type="entry name" value="Subtilisin-like"/>
    <property type="match status" value="1"/>
</dbReference>
<dbReference type="InterPro" id="IPR034193">
    <property type="entry name" value="PCSK9_ProteinaseK-like"/>
</dbReference>
<dbReference type="PANTHER" id="PTHR43806">
    <property type="entry name" value="PEPTIDASE S8"/>
    <property type="match status" value="1"/>
</dbReference>
<dbReference type="Pfam" id="PF05922">
    <property type="entry name" value="Inhibitor_I9"/>
    <property type="match status" value="1"/>
</dbReference>
<feature type="active site" description="Charge relay system" evidence="6">
    <location>
        <position position="345"/>
    </location>
</feature>
<name>A0A166WSY8_METRR</name>
<keyword evidence="4 6" id="KW-0378">Hydrolase</keyword>
<dbReference type="PROSITE" id="PS51892">
    <property type="entry name" value="SUBTILASE"/>
    <property type="match status" value="1"/>
</dbReference>
<dbReference type="GO" id="GO:0005576">
    <property type="term" value="C:extracellular region"/>
    <property type="evidence" value="ECO:0007669"/>
    <property type="project" value="UniProtKB-ARBA"/>
</dbReference>
<comment type="caution">
    <text evidence="11">The sequence shown here is derived from an EMBL/GenBank/DDBJ whole genome shotgun (WGS) entry which is preliminary data.</text>
</comment>
<keyword evidence="3 8" id="KW-0732">Signal</keyword>
<dbReference type="InterPro" id="IPR036852">
    <property type="entry name" value="Peptidase_S8/S53_dom_sf"/>
</dbReference>
<dbReference type="InterPro" id="IPR037045">
    <property type="entry name" value="S8pro/Inhibitor_I9_sf"/>
</dbReference>
<evidence type="ECO:0000256" key="6">
    <source>
        <dbReference type="PROSITE-ProRule" id="PRU01240"/>
    </source>
</evidence>
<evidence type="ECO:0000256" key="1">
    <source>
        <dbReference type="ARBA" id="ARBA00011073"/>
    </source>
</evidence>
<reference evidence="12" key="3">
    <citation type="journal article" date="2019" name="Microbiol. Resour. Announc.">
        <title>Genome Sequence of Metarhizium rileyi, a Microbial Control Agent for Lepidoptera.</title>
        <authorList>
            <person name="Binneck E."/>
            <person name="Lastra C.C.L."/>
            <person name="Sosa-Gomez D.R."/>
        </authorList>
    </citation>
    <scope>NUCLEOTIDE SEQUENCE</scope>
    <source>
        <strain evidence="12">Cep018-CH2</strain>
    </source>
</reference>
<dbReference type="Gene3D" id="3.40.50.200">
    <property type="entry name" value="Peptidase S8/S53 domain"/>
    <property type="match status" value="1"/>
</dbReference>
<feature type="active site" description="Charge relay system" evidence="6">
    <location>
        <position position="150"/>
    </location>
</feature>
<dbReference type="OrthoDB" id="206201at2759"/>
<dbReference type="GO" id="GO:0006508">
    <property type="term" value="P:proteolysis"/>
    <property type="evidence" value="ECO:0007669"/>
    <property type="project" value="UniProtKB-KW"/>
</dbReference>
<dbReference type="InterPro" id="IPR022398">
    <property type="entry name" value="Peptidase_S8_His-AS"/>
</dbReference>
<accession>A0A5C6G150</accession>
<dbReference type="InterPro" id="IPR000209">
    <property type="entry name" value="Peptidase_S8/S53_dom"/>
</dbReference>
<reference evidence="11 13" key="1">
    <citation type="journal article" date="2016" name="Genome Biol. Evol.">
        <title>Divergent and convergent evolution of fungal pathogenicity.</title>
        <authorList>
            <person name="Shang Y."/>
            <person name="Xiao G."/>
            <person name="Zheng P."/>
            <person name="Cen K."/>
            <person name="Zhan S."/>
            <person name="Wang C."/>
        </authorList>
    </citation>
    <scope>NUCLEOTIDE SEQUENCE [LARGE SCALE GENOMIC DNA]</scope>
    <source>
        <strain evidence="11 13">RCEF 4871</strain>
    </source>
</reference>
<dbReference type="FunFam" id="3.40.50.200:FF:000014">
    <property type="entry name" value="Proteinase K"/>
    <property type="match status" value="1"/>
</dbReference>
<evidence type="ECO:0000256" key="5">
    <source>
        <dbReference type="ARBA" id="ARBA00022825"/>
    </source>
</evidence>
<dbReference type="STRING" id="1081105.A0A166WSY8"/>
<reference evidence="14" key="2">
    <citation type="submission" date="2018-12" db="EMBL/GenBank/DDBJ databases">
        <title>The complete genome of Metarhizium rileyi, a key fungal pathogen of Lepidoptera.</title>
        <authorList>
            <person name="Binneck E."/>
            <person name="Lastra C.C.L."/>
            <person name="Sosa-Gomez D.R."/>
        </authorList>
    </citation>
    <scope>NUCLEOTIDE SEQUENCE [LARGE SCALE GENOMIC DNA]</scope>
    <source>
        <strain evidence="14">Cep018-CH2</strain>
    </source>
</reference>
<evidence type="ECO:0000259" key="9">
    <source>
        <dbReference type="Pfam" id="PF00082"/>
    </source>
</evidence>
<evidence type="ECO:0000256" key="8">
    <source>
        <dbReference type="SAM" id="SignalP"/>
    </source>
</evidence>
<feature type="domain" description="Inhibitor I9" evidence="10">
    <location>
        <begin position="66"/>
        <end position="106"/>
    </location>
</feature>
<dbReference type="PROSITE" id="PS00138">
    <property type="entry name" value="SUBTILASE_SER"/>
    <property type="match status" value="1"/>
</dbReference>
<comment type="similarity">
    <text evidence="1 6 7">Belongs to the peptidase S8 family.</text>
</comment>
<evidence type="ECO:0000313" key="13">
    <source>
        <dbReference type="Proteomes" id="UP000243498"/>
    </source>
</evidence>
<keyword evidence="2 6" id="KW-0645">Protease</keyword>
<dbReference type="EMBL" id="SBHS01000039">
    <property type="protein sequence ID" value="TWU71695.1"/>
    <property type="molecule type" value="Genomic_DNA"/>
</dbReference>
<evidence type="ECO:0000256" key="3">
    <source>
        <dbReference type="ARBA" id="ARBA00022729"/>
    </source>
</evidence>
<feature type="domain" description="Peptidase S8/S53" evidence="9">
    <location>
        <begin position="148"/>
        <end position="377"/>
    </location>
</feature>
<feature type="chain" id="PRO_5007882008" evidence="8">
    <location>
        <begin position="18"/>
        <end position="400"/>
    </location>
</feature>